<dbReference type="Gene3D" id="6.10.250.3410">
    <property type="entry name" value="DBF zinc finger"/>
    <property type="match status" value="1"/>
</dbReference>
<evidence type="ECO:0000256" key="3">
    <source>
        <dbReference type="ARBA" id="ARBA00022833"/>
    </source>
</evidence>
<feature type="compositionally biased region" description="Polar residues" evidence="5">
    <location>
        <begin position="1256"/>
        <end position="1284"/>
    </location>
</feature>
<feature type="compositionally biased region" description="Gly residues" evidence="5">
    <location>
        <begin position="1712"/>
        <end position="1723"/>
    </location>
</feature>
<dbReference type="Proteomes" id="UP000594260">
    <property type="component" value="Unplaced"/>
</dbReference>
<feature type="compositionally biased region" description="Low complexity" evidence="5">
    <location>
        <begin position="1457"/>
        <end position="1471"/>
    </location>
</feature>
<feature type="region of interest" description="Disordered" evidence="5">
    <location>
        <begin position="791"/>
        <end position="962"/>
    </location>
</feature>
<dbReference type="InterPro" id="IPR006572">
    <property type="entry name" value="Znf_DBF"/>
</dbReference>
<feature type="compositionally biased region" description="Low complexity" evidence="5">
    <location>
        <begin position="1724"/>
        <end position="1765"/>
    </location>
</feature>
<dbReference type="GO" id="GO:0031431">
    <property type="term" value="C:Dbf4-dependent protein kinase complex"/>
    <property type="evidence" value="ECO:0007669"/>
    <property type="project" value="TreeGrafter"/>
</dbReference>
<dbReference type="OrthoDB" id="6497560at2759"/>
<feature type="region of interest" description="Disordered" evidence="5">
    <location>
        <begin position="273"/>
        <end position="296"/>
    </location>
</feature>
<keyword evidence="8" id="KW-1185">Reference proteome</keyword>
<keyword evidence="1" id="KW-0479">Metal-binding</keyword>
<evidence type="ECO:0000256" key="1">
    <source>
        <dbReference type="ARBA" id="ARBA00022723"/>
    </source>
</evidence>
<evidence type="ECO:0000259" key="6">
    <source>
        <dbReference type="PROSITE" id="PS51265"/>
    </source>
</evidence>
<feature type="compositionally biased region" description="Basic and acidic residues" evidence="5">
    <location>
        <begin position="273"/>
        <end position="283"/>
    </location>
</feature>
<feature type="compositionally biased region" description="Low complexity" evidence="5">
    <location>
        <begin position="1213"/>
        <end position="1225"/>
    </location>
</feature>
<dbReference type="InterPro" id="IPR051590">
    <property type="entry name" value="Replication_Regulatory_Kinase"/>
</dbReference>
<dbReference type="EnsemblMetazoa" id="XM_022796945">
    <property type="protein sequence ID" value="XP_022652680"/>
    <property type="gene ID" value="LOC111246776"/>
</dbReference>
<feature type="compositionally biased region" description="Gly residues" evidence="5">
    <location>
        <begin position="579"/>
        <end position="597"/>
    </location>
</feature>
<feature type="region of interest" description="Disordered" evidence="5">
    <location>
        <begin position="1519"/>
        <end position="1807"/>
    </location>
</feature>
<feature type="domain" description="DBF4-type" evidence="6">
    <location>
        <begin position="299"/>
        <end position="349"/>
    </location>
</feature>
<feature type="compositionally biased region" description="Low complexity" evidence="5">
    <location>
        <begin position="453"/>
        <end position="479"/>
    </location>
</feature>
<dbReference type="RefSeq" id="XP_022652680.1">
    <property type="nucleotide sequence ID" value="XM_022796945.1"/>
</dbReference>
<feature type="compositionally biased region" description="Low complexity" evidence="5">
    <location>
        <begin position="1659"/>
        <end position="1685"/>
    </location>
</feature>
<dbReference type="GO" id="GO:1901987">
    <property type="term" value="P:regulation of cell cycle phase transition"/>
    <property type="evidence" value="ECO:0007669"/>
    <property type="project" value="TreeGrafter"/>
</dbReference>
<feature type="compositionally biased region" description="Low complexity" evidence="5">
    <location>
        <begin position="1540"/>
        <end position="1552"/>
    </location>
</feature>
<feature type="compositionally biased region" description="Low complexity" evidence="5">
    <location>
        <begin position="1244"/>
        <end position="1255"/>
    </location>
</feature>
<feature type="region of interest" description="Disordered" evidence="5">
    <location>
        <begin position="425"/>
        <end position="479"/>
    </location>
</feature>
<organism evidence="7 8">
    <name type="scientific">Varroa destructor</name>
    <name type="common">Honeybee mite</name>
    <dbReference type="NCBI Taxonomy" id="109461"/>
    <lineage>
        <taxon>Eukaryota</taxon>
        <taxon>Metazoa</taxon>
        <taxon>Ecdysozoa</taxon>
        <taxon>Arthropoda</taxon>
        <taxon>Chelicerata</taxon>
        <taxon>Arachnida</taxon>
        <taxon>Acari</taxon>
        <taxon>Parasitiformes</taxon>
        <taxon>Mesostigmata</taxon>
        <taxon>Gamasina</taxon>
        <taxon>Dermanyssoidea</taxon>
        <taxon>Varroidae</taxon>
        <taxon>Varroa</taxon>
    </lineage>
</organism>
<dbReference type="OMA" id="AHEDCHK"/>
<evidence type="ECO:0000256" key="2">
    <source>
        <dbReference type="ARBA" id="ARBA00022771"/>
    </source>
</evidence>
<feature type="compositionally biased region" description="Polar residues" evidence="5">
    <location>
        <begin position="1647"/>
        <end position="1658"/>
    </location>
</feature>
<dbReference type="InParanoid" id="A0A7M7JID1"/>
<dbReference type="Pfam" id="PF07535">
    <property type="entry name" value="zf-DBF"/>
    <property type="match status" value="1"/>
</dbReference>
<feature type="compositionally biased region" description="Low complexity" evidence="5">
    <location>
        <begin position="1695"/>
        <end position="1711"/>
    </location>
</feature>
<dbReference type="PANTHER" id="PTHR15375:SF26">
    <property type="entry name" value="PROTEIN CHIFFON"/>
    <property type="match status" value="1"/>
</dbReference>
<feature type="compositionally biased region" description="Pro residues" evidence="5">
    <location>
        <begin position="1168"/>
        <end position="1178"/>
    </location>
</feature>
<feature type="compositionally biased region" description="Low complexity" evidence="5">
    <location>
        <begin position="806"/>
        <end position="815"/>
    </location>
</feature>
<feature type="compositionally biased region" description="Low complexity" evidence="5">
    <location>
        <begin position="1044"/>
        <end position="1148"/>
    </location>
</feature>
<feature type="compositionally biased region" description="Low complexity" evidence="5">
    <location>
        <begin position="171"/>
        <end position="203"/>
    </location>
</feature>
<feature type="compositionally biased region" description="Gly residues" evidence="5">
    <location>
        <begin position="1427"/>
        <end position="1445"/>
    </location>
</feature>
<feature type="region of interest" description="Disordered" evidence="5">
    <location>
        <begin position="1411"/>
        <end position="1488"/>
    </location>
</feature>
<name>A0A7M7JID1_VARDE</name>
<feature type="compositionally biased region" description="Basic residues" evidence="5">
    <location>
        <begin position="1525"/>
        <end position="1539"/>
    </location>
</feature>
<feature type="region of interest" description="Disordered" evidence="5">
    <location>
        <begin position="547"/>
        <end position="601"/>
    </location>
</feature>
<dbReference type="GO" id="GO:0010571">
    <property type="term" value="P:positive regulation of nuclear cell cycle DNA replication"/>
    <property type="evidence" value="ECO:0007669"/>
    <property type="project" value="TreeGrafter"/>
</dbReference>
<evidence type="ECO:0000313" key="7">
    <source>
        <dbReference type="EnsemblMetazoa" id="XP_022652680"/>
    </source>
</evidence>
<feature type="compositionally biased region" description="Polar residues" evidence="5">
    <location>
        <begin position="979"/>
        <end position="992"/>
    </location>
</feature>
<dbReference type="PANTHER" id="PTHR15375">
    <property type="entry name" value="ACTIVATOR OF S-PHASE KINASE-RELATED"/>
    <property type="match status" value="1"/>
</dbReference>
<reference evidence="7" key="1">
    <citation type="submission" date="2021-01" db="UniProtKB">
        <authorList>
            <consortium name="EnsemblMetazoa"/>
        </authorList>
    </citation>
    <scope>IDENTIFICATION</scope>
</reference>
<dbReference type="SMART" id="SM00586">
    <property type="entry name" value="ZnF_DBF"/>
    <property type="match status" value="1"/>
</dbReference>
<feature type="region of interest" description="Disordered" evidence="5">
    <location>
        <begin position="1365"/>
        <end position="1399"/>
    </location>
</feature>
<feature type="region of interest" description="Disordered" evidence="5">
    <location>
        <begin position="171"/>
        <end position="225"/>
    </location>
</feature>
<keyword evidence="2 4" id="KW-0863">Zinc-finger</keyword>
<dbReference type="KEGG" id="vde:111246776"/>
<feature type="region of interest" description="Disordered" evidence="5">
    <location>
        <begin position="979"/>
        <end position="1320"/>
    </location>
</feature>
<feature type="compositionally biased region" description="Polar residues" evidence="5">
    <location>
        <begin position="896"/>
        <end position="923"/>
    </location>
</feature>
<feature type="compositionally biased region" description="Polar residues" evidence="5">
    <location>
        <begin position="1553"/>
        <end position="1563"/>
    </location>
</feature>
<protein>
    <recommendedName>
        <fullName evidence="6">DBF4-type domain-containing protein</fullName>
    </recommendedName>
</protein>
<feature type="compositionally biased region" description="Polar residues" evidence="5">
    <location>
        <begin position="1472"/>
        <end position="1481"/>
    </location>
</feature>
<proteinExistence type="predicted"/>
<dbReference type="PROSITE" id="PS51265">
    <property type="entry name" value="ZF_DBF4"/>
    <property type="match status" value="1"/>
</dbReference>
<keyword evidence="3" id="KW-0862">Zinc</keyword>
<feature type="compositionally biased region" description="Basic and acidic residues" evidence="5">
    <location>
        <begin position="1767"/>
        <end position="1778"/>
    </location>
</feature>
<feature type="compositionally biased region" description="Low complexity" evidence="5">
    <location>
        <begin position="1365"/>
        <end position="1379"/>
    </location>
</feature>
<evidence type="ECO:0000313" key="8">
    <source>
        <dbReference type="Proteomes" id="UP000594260"/>
    </source>
</evidence>
<feature type="compositionally biased region" description="Low complexity" evidence="5">
    <location>
        <begin position="431"/>
        <end position="440"/>
    </location>
</feature>
<accession>A0A7M7JID1</accession>
<feature type="compositionally biased region" description="Low complexity" evidence="5">
    <location>
        <begin position="824"/>
        <end position="842"/>
    </location>
</feature>
<feature type="region of interest" description="Disordered" evidence="5">
    <location>
        <begin position="702"/>
        <end position="722"/>
    </location>
</feature>
<feature type="compositionally biased region" description="Low complexity" evidence="5">
    <location>
        <begin position="996"/>
        <end position="1019"/>
    </location>
</feature>
<feature type="compositionally biased region" description="Low complexity" evidence="5">
    <location>
        <begin position="880"/>
        <end position="895"/>
    </location>
</feature>
<feature type="compositionally biased region" description="Polar residues" evidence="5">
    <location>
        <begin position="441"/>
        <end position="452"/>
    </location>
</feature>
<sequence>MTHVFGWAWDGAHWIAWHSSFSLQQRPLHDCVLQFHVVRARLEISQLRQSVQLLGGQVASDAAPLGDRVTHVVTDKDPTREELNGPQTPPLSRGQLLLNKSASRQGSKTAASAHSHILERAKELRVKLWNVSLFVRWVEYQLSGLSSGLTAFAAVAGLQQQVQQLQQHQHQQQTHSNHISHSHQLTNGFNSASLSSSASNKAKTVAQPNIKVEDHRQRYKPQQKTLKEPYLHLDPEYPASPFDDPGHQQKFVKRERARRFEEINNNLVDKVQGKEVSKRKDDTGGGGGGGTGAVKKSINPPKQQYCECCNAYFYHLDEHLQSEQHRKFFGASDEQFRCVRDLIDKLQPQWMGSLQPSLTLQQQQHQNRETLQYLQVAEHHLSASLVHSLGQLEQQLAIASQGKSTEALLPLVGLESSLALPALPEARQQQRHQQPSQKPSTTPLGGRNSNNYSVVGSTSAAVSNNNNSRSAAAGSGTNGLTSLSAVNSSVVGSGNGDMHPASAYALNMRQHMLNQAYRNAASSGQPAGGAVGGVGAHAALLGRQAPASAGHFDSGHGGHHVSNSGVALKGGVPESIEGLEGGASAGVGHRGVGGAGPGASQSANPFQGLDLLNSTEQLIAAATAATSGVPLDFSRTAPPHHSLAAAMMRDLSAHLPTTPISHHAMLAAHHPHAAAYNLSQAAQAAHNEKILDDWLPKLQDQLGVGHSGHHGGHHTATGGQASSTQALDMWNALGQDQNTAAQPNVLDLFAALGGTGDQDFAQLNLQSFLQVMTNVEEDRKRAQQIYNQATTAPTGGHHHSTGAHYQQQQQQQTTQKNKERHSHSQQIHHQGQGQLSNQGNNSVAPAPSRSELPDLPDRVVNADPSPKDKDYDTAGSQSATPSPQESHQQTTPQQQRTNRAASSVQPHQTQDYDSPLQKSQYSSPMPKDELPEANLVSKKTPGQDDASQHDSKGFSDKQLEMINQGLSELHKLIDQPGSVDNLSAVSTANNTRVVDASPQGPPSNNQQQQAQDFPQTFTPEISGPQQAQNAFPDVVSPFDGQQGGQLSQQQQGPTQQTHTPQQGHHTPQQGHHTPQQGHHTPQQGHHTPQQQGHHTPQQQGHHTPQQQGHHTPQQQGHHTPQQQGHHTPQQSHTPQQGHTPQQQGHTTPYYEGGPRSVPPPGQMQNNPPSVPTTNPPSVPMSENGLTPQHTPQRHGPLTPQPMLHQPPTPHTPHTPMTPHTPLTPHNNNNQGEHMQSPAGLHGRAPQQQQQPNAAATSSMGQMLQQQQPANVAPMDQQSASQGQPNAMDKYDFQDDPLAGAPVDSQMASPWHQHQQQQQVLPSLQHMAADKGDWQSTGLPQFEAISSDNAKDGHAQGMVMTAMDQGMGQTGPHQQQQQMGTHHHMSGHMANDNAAPVPAPYEKELPSKYLKGRGYQGYGQQQQQQHGMSGGMGMGGGLMSGGGLMPGGVLSQESNDVLSSQDSNSLASSNANTPQHSGVHGNTTTGQQQTSITSFGYHNETSKDSTDFAALDKKSYVHAIAQHHQQQQHHHQQHHQHHQHQLQQQQQQVQHQQSGDSGSHNRWTAQRKAKRGRYGGIKLQFTPAGRNKTQGAGGVGPAGYGSQHGGHHSMFSPSQNNSHAAPKGDPYDWNDEDEASLTPTIRKRNSRNSHASSAPLSFSQFTQQQQQPQQPAHPFHYQQFHEQQQHAATSSYQQPSYGHNQQHGYQQQHYQQGTGGGSGGGGVGYQEQQQQQQSSYHHQPPTQPPQSSSSSSAAGGSASQVSGSNSTDPHDEWKMKMVSETKIVLKKFSLSSGGKPMSYSKHPRKRHI</sequence>
<dbReference type="GO" id="GO:0008270">
    <property type="term" value="F:zinc ion binding"/>
    <property type="evidence" value="ECO:0007669"/>
    <property type="project" value="UniProtKB-KW"/>
</dbReference>
<dbReference type="GO" id="GO:0003676">
    <property type="term" value="F:nucleic acid binding"/>
    <property type="evidence" value="ECO:0007669"/>
    <property type="project" value="InterPro"/>
</dbReference>
<dbReference type="InterPro" id="IPR038545">
    <property type="entry name" value="Znf_DBF_sf"/>
</dbReference>
<feature type="compositionally biased region" description="Basic and acidic residues" evidence="5">
    <location>
        <begin position="946"/>
        <end position="959"/>
    </location>
</feature>
<evidence type="ECO:0000256" key="4">
    <source>
        <dbReference type="PROSITE-ProRule" id="PRU00600"/>
    </source>
</evidence>
<dbReference type="GeneID" id="111246776"/>
<evidence type="ECO:0000256" key="5">
    <source>
        <dbReference type="SAM" id="MobiDB-lite"/>
    </source>
</evidence>
<feature type="compositionally biased region" description="Low complexity" evidence="5">
    <location>
        <begin position="1417"/>
        <end position="1426"/>
    </location>
</feature>
<feature type="compositionally biased region" description="Gly residues" evidence="5">
    <location>
        <begin position="1590"/>
        <end position="1603"/>
    </location>
</feature>
<dbReference type="GO" id="GO:0043539">
    <property type="term" value="F:protein serine/threonine kinase activator activity"/>
    <property type="evidence" value="ECO:0007669"/>
    <property type="project" value="TreeGrafter"/>
</dbReference>